<feature type="chain" id="PRO_5021240228" evidence="1">
    <location>
        <begin position="24"/>
        <end position="158"/>
    </location>
</feature>
<gene>
    <name evidence="2" type="ORF">EYF80_044660</name>
</gene>
<organism evidence="2 3">
    <name type="scientific">Liparis tanakae</name>
    <name type="common">Tanaka's snailfish</name>
    <dbReference type="NCBI Taxonomy" id="230148"/>
    <lineage>
        <taxon>Eukaryota</taxon>
        <taxon>Metazoa</taxon>
        <taxon>Chordata</taxon>
        <taxon>Craniata</taxon>
        <taxon>Vertebrata</taxon>
        <taxon>Euteleostomi</taxon>
        <taxon>Actinopterygii</taxon>
        <taxon>Neopterygii</taxon>
        <taxon>Teleostei</taxon>
        <taxon>Neoteleostei</taxon>
        <taxon>Acanthomorphata</taxon>
        <taxon>Eupercaria</taxon>
        <taxon>Perciformes</taxon>
        <taxon>Cottioidei</taxon>
        <taxon>Cottales</taxon>
        <taxon>Liparidae</taxon>
        <taxon>Liparis</taxon>
    </lineage>
</organism>
<feature type="signal peptide" evidence="1">
    <location>
        <begin position="1"/>
        <end position="23"/>
    </location>
</feature>
<sequence length="158" mass="17436">MQCRILEFWAYLLWWSLMRRSEASEMSGFGNPALVVLEQLLPGHFLKIDLHTGGDQSTSISTSGTSSKTIWTSSRACGETFQDHWSPGTIFKISVNLLKDLCNPSQTTRKRLQELAHGPLDQRRSTHHSTVVQSCVPRASHRAGAVAGTSQGRGAGWV</sequence>
<proteinExistence type="predicted"/>
<accession>A0A4Z2FVW7</accession>
<keyword evidence="1" id="KW-0732">Signal</keyword>
<comment type="caution">
    <text evidence="2">The sequence shown here is derived from an EMBL/GenBank/DDBJ whole genome shotgun (WGS) entry which is preliminary data.</text>
</comment>
<evidence type="ECO:0000313" key="3">
    <source>
        <dbReference type="Proteomes" id="UP000314294"/>
    </source>
</evidence>
<dbReference type="AlphaFoldDB" id="A0A4Z2FVW7"/>
<name>A0A4Z2FVW7_9TELE</name>
<reference evidence="2 3" key="1">
    <citation type="submission" date="2019-03" db="EMBL/GenBank/DDBJ databases">
        <title>First draft genome of Liparis tanakae, snailfish: a comprehensive survey of snailfish specific genes.</title>
        <authorList>
            <person name="Kim W."/>
            <person name="Song I."/>
            <person name="Jeong J.-H."/>
            <person name="Kim D."/>
            <person name="Kim S."/>
            <person name="Ryu S."/>
            <person name="Song J.Y."/>
            <person name="Lee S.K."/>
        </authorList>
    </citation>
    <scope>NUCLEOTIDE SEQUENCE [LARGE SCALE GENOMIC DNA]</scope>
    <source>
        <tissue evidence="2">Muscle</tissue>
    </source>
</reference>
<evidence type="ECO:0000256" key="1">
    <source>
        <dbReference type="SAM" id="SignalP"/>
    </source>
</evidence>
<evidence type="ECO:0000313" key="2">
    <source>
        <dbReference type="EMBL" id="TNN45121.1"/>
    </source>
</evidence>
<protein>
    <submittedName>
        <fullName evidence="2">Uncharacterized protein</fullName>
    </submittedName>
</protein>
<dbReference type="EMBL" id="SRLO01000865">
    <property type="protein sequence ID" value="TNN45121.1"/>
    <property type="molecule type" value="Genomic_DNA"/>
</dbReference>
<dbReference type="Proteomes" id="UP000314294">
    <property type="component" value="Unassembled WGS sequence"/>
</dbReference>
<keyword evidence="3" id="KW-1185">Reference proteome</keyword>